<evidence type="ECO:0000313" key="7">
    <source>
        <dbReference type="EMBL" id="RXM34271.1"/>
    </source>
</evidence>
<evidence type="ECO:0000256" key="2">
    <source>
        <dbReference type="ARBA" id="ARBA00022448"/>
    </source>
</evidence>
<protein>
    <submittedName>
        <fullName evidence="7">Microsomal triglyceride transfer protein large subunit</fullName>
    </submittedName>
</protein>
<dbReference type="InterPro" id="IPR011030">
    <property type="entry name" value="Lipovitellin_superhlx_dom"/>
</dbReference>
<evidence type="ECO:0000313" key="8">
    <source>
        <dbReference type="Proteomes" id="UP000289886"/>
    </source>
</evidence>
<dbReference type="GO" id="GO:0005783">
    <property type="term" value="C:endoplasmic reticulum"/>
    <property type="evidence" value="ECO:0007669"/>
    <property type="project" value="UniProtKB-SubCell"/>
</dbReference>
<dbReference type="InterPro" id="IPR001747">
    <property type="entry name" value="Vitellogenin_N"/>
</dbReference>
<evidence type="ECO:0000256" key="4">
    <source>
        <dbReference type="ARBA" id="ARBA00022824"/>
    </source>
</evidence>
<comment type="caution">
    <text evidence="7">The sequence shown here is derived from an EMBL/GenBank/DDBJ whole genome shotgun (WGS) entry which is preliminary data.</text>
</comment>
<evidence type="ECO:0000256" key="3">
    <source>
        <dbReference type="ARBA" id="ARBA00022729"/>
    </source>
</evidence>
<keyword evidence="4" id="KW-0256">Endoplasmic reticulum</keyword>
<dbReference type="InterPro" id="IPR045811">
    <property type="entry name" value="MTP_lip-bd"/>
</dbReference>
<dbReference type="Gene3D" id="1.25.10.20">
    <property type="entry name" value="Vitellinogen, superhelical"/>
    <property type="match status" value="1"/>
</dbReference>
<dbReference type="PANTHER" id="PTHR13024:SF2">
    <property type="entry name" value="MICROSOMAL TRIGLYCERIDE TRANSFER PROTEIN-LIKE"/>
    <property type="match status" value="1"/>
</dbReference>
<comment type="caution">
    <text evidence="5">Lacks conserved residue(s) required for the propagation of feature annotation.</text>
</comment>
<evidence type="ECO:0000256" key="5">
    <source>
        <dbReference type="PROSITE-ProRule" id="PRU00557"/>
    </source>
</evidence>
<dbReference type="SMART" id="SM00638">
    <property type="entry name" value="LPD_N"/>
    <property type="match status" value="1"/>
</dbReference>
<dbReference type="GO" id="GO:0008289">
    <property type="term" value="F:lipid binding"/>
    <property type="evidence" value="ECO:0007669"/>
    <property type="project" value="InterPro"/>
</dbReference>
<accession>A0A444UGI1</accession>
<dbReference type="Pfam" id="PF15256">
    <property type="entry name" value="SPATIAL"/>
    <property type="match status" value="1"/>
</dbReference>
<name>A0A444UGI1_ACIRT</name>
<dbReference type="GO" id="GO:0005794">
    <property type="term" value="C:Golgi apparatus"/>
    <property type="evidence" value="ECO:0007669"/>
    <property type="project" value="TreeGrafter"/>
</dbReference>
<feature type="non-terminal residue" evidence="7">
    <location>
        <position position="1"/>
    </location>
</feature>
<proteinExistence type="predicted"/>
<dbReference type="Pfam" id="PF19444">
    <property type="entry name" value="MTP_lip_bd"/>
    <property type="match status" value="1"/>
</dbReference>
<keyword evidence="2" id="KW-0813">Transport</keyword>
<dbReference type="PANTHER" id="PTHR13024">
    <property type="entry name" value="MICROSOMAL TRIGLYCERIDE TRANSFER PROTEIN, LARGE SUBUNIT"/>
    <property type="match status" value="1"/>
</dbReference>
<dbReference type="InterPro" id="IPR023393">
    <property type="entry name" value="START-like_dom_sf"/>
</dbReference>
<dbReference type="SUPFAM" id="SSF56968">
    <property type="entry name" value="Lipovitellin-phosvitin complex, beta-sheet shell regions"/>
    <property type="match status" value="1"/>
</dbReference>
<keyword evidence="3" id="KW-0732">Signal</keyword>
<sequence length="988" mass="110498">LNASVKKRMKQLEDPVSSTFNHKDILKSMTKAGDVSFNNPLRFIDDAVRPPSKGSPRFGTLSHHSFFSRHNPHPHRVTHIQGLNGNPVCMVNDDWYASTPLCPHPLIRSQFPMTVLGAPGLELPFGELYGGGTQIQGTGLLSEAWREELKDLAAKVCLAGPFEKEERKIIRMFGANENNGTILNMKRGLVSMFQFQQHSGSIIENDVSGKCSVTYAVSQNQVLKLKNLQSCENPTFGHTSANKVFGVNWQGIIKSVYSVENSLIKSVVSEETHVISLNLQSTVGSKITSRQQLELLTTHTGAAEFSGPRFEEILTALQGSYIPIDLNAGPLKKKPCTNCPSVTDYMKTLRKKRLEMYNVSTVKNFLKMVRLLREAEKKEIIHLLRKAEDSVIYLKFTDEKQSPLLKKFLYACAFSSHPTKDLLNTLTNVLKGEITEKEIQEIAIIALGGVLGKMCAMDLCKLQAWNVNGFVFLDVIRSKTGGGNHKDGSKKTVQEVELAKNLILERLINTDEVSEIKTYLLALKSALLPETIPLFLQYTEKPSTVSAIALSALQRFPSAHIDNKVKDQMRRIFHQRGKSFGETVRLAAADILLNNIPQHVDIRNIILAIGKEGPEVSKYLASKIQSILHSDHVAKNVILQVLEDPMLNNYNHLSRIGSSSTYSGYFTATKDMVSPYHLDFLFSENGFLRQINSNFFTHSHGNQMHSLQVSIEAKGLQSFFGGDTEEEEEEEAMAGMSAMLFNVQLRPVVFFQGYSDLMEKFWAATGEPENILKGTILIIDHLQVCLGPSLVFKNKHWRQMIAGCDMSAPAQGLKHTAVAAIGQEISQIKLRDNKVLSNWESSTWTGCKARLRKEATVIQSKEFKDEELLYVKQGKEALQRAVEILEQQGGWQTEISAVLHQVDKDTMVTHEVTAETSGNLIGQRDFVSIRHCWKQKASFYLAGVAIQLESLPPQKGFGWLPKSIVNQALPQAQADFTRHLRKRLSVQR</sequence>
<dbReference type="SUPFAM" id="SSF55961">
    <property type="entry name" value="Bet v1-like"/>
    <property type="match status" value="1"/>
</dbReference>
<dbReference type="InterPro" id="IPR002913">
    <property type="entry name" value="START_lipid-bd_dom"/>
</dbReference>
<dbReference type="InterPro" id="IPR015816">
    <property type="entry name" value="Vitellinogen_b-sht_N"/>
</dbReference>
<comment type="subcellular location">
    <subcellularLocation>
        <location evidence="1">Endoplasmic reticulum</location>
    </subcellularLocation>
</comment>
<dbReference type="Gene3D" id="2.30.230.10">
    <property type="entry name" value="Lipovitellin, beta-sheet shell regions, chain A"/>
    <property type="match status" value="1"/>
</dbReference>
<organism evidence="7 8">
    <name type="scientific">Acipenser ruthenus</name>
    <name type="common">Sterlet sturgeon</name>
    <dbReference type="NCBI Taxonomy" id="7906"/>
    <lineage>
        <taxon>Eukaryota</taxon>
        <taxon>Metazoa</taxon>
        <taxon>Chordata</taxon>
        <taxon>Craniata</taxon>
        <taxon>Vertebrata</taxon>
        <taxon>Euteleostomi</taxon>
        <taxon>Actinopterygii</taxon>
        <taxon>Chondrostei</taxon>
        <taxon>Acipenseriformes</taxon>
        <taxon>Acipenseridae</taxon>
        <taxon>Acipenser</taxon>
    </lineage>
</organism>
<dbReference type="Pfam" id="PF01347">
    <property type="entry name" value="Vitellogenin_N"/>
    <property type="match status" value="1"/>
</dbReference>
<dbReference type="SUPFAM" id="SSF48431">
    <property type="entry name" value="Lipovitellin-phosvitin complex, superhelical domain"/>
    <property type="match status" value="1"/>
</dbReference>
<dbReference type="InterPro" id="IPR037394">
    <property type="entry name" value="TBATA-like"/>
</dbReference>
<feature type="domain" description="Vitellogenin" evidence="6">
    <location>
        <begin position="107"/>
        <end position="700"/>
    </location>
</feature>
<gene>
    <name evidence="7" type="ORF">EOD39_4867</name>
</gene>
<dbReference type="Gene3D" id="3.30.530.20">
    <property type="match status" value="1"/>
</dbReference>
<dbReference type="GO" id="GO:0042157">
    <property type="term" value="P:lipoprotein metabolic process"/>
    <property type="evidence" value="ECO:0007669"/>
    <property type="project" value="TreeGrafter"/>
</dbReference>
<evidence type="ECO:0000259" key="6">
    <source>
        <dbReference type="PROSITE" id="PS51211"/>
    </source>
</evidence>
<dbReference type="InterPro" id="IPR015819">
    <property type="entry name" value="Lipid_transp_b-sht_shell"/>
</dbReference>
<dbReference type="GO" id="GO:0005548">
    <property type="term" value="F:phospholipid transporter activity"/>
    <property type="evidence" value="ECO:0007669"/>
    <property type="project" value="InterPro"/>
</dbReference>
<dbReference type="EMBL" id="SCEB01214612">
    <property type="protein sequence ID" value="RXM34271.1"/>
    <property type="molecule type" value="Genomic_DNA"/>
</dbReference>
<dbReference type="Proteomes" id="UP000289886">
    <property type="component" value="Unassembled WGS sequence"/>
</dbReference>
<evidence type="ECO:0000256" key="1">
    <source>
        <dbReference type="ARBA" id="ARBA00004240"/>
    </source>
</evidence>
<reference evidence="7 8" key="1">
    <citation type="submission" date="2019-01" db="EMBL/GenBank/DDBJ databases">
        <title>Draft Genome and Complete Hox-Cluster Characterization of the Sterlet Sturgeon (Acipenser ruthenus).</title>
        <authorList>
            <person name="Wei Q."/>
        </authorList>
    </citation>
    <scope>NUCLEOTIDE SEQUENCE [LARGE SCALE GENOMIC DNA]</scope>
    <source>
        <strain evidence="7">WHYD16114868_AA</strain>
        <tissue evidence="7">Blood</tissue>
    </source>
</reference>
<keyword evidence="8" id="KW-1185">Reference proteome</keyword>
<dbReference type="GO" id="GO:0016323">
    <property type="term" value="C:basolateral plasma membrane"/>
    <property type="evidence" value="ECO:0007669"/>
    <property type="project" value="TreeGrafter"/>
</dbReference>
<dbReference type="PROSITE" id="PS51211">
    <property type="entry name" value="VITELLOGENIN"/>
    <property type="match status" value="1"/>
</dbReference>
<dbReference type="Pfam" id="PF01852">
    <property type="entry name" value="START"/>
    <property type="match status" value="1"/>
</dbReference>
<dbReference type="InterPro" id="IPR039988">
    <property type="entry name" value="MTTP"/>
</dbReference>
<dbReference type="AlphaFoldDB" id="A0A444UGI1"/>